<dbReference type="RefSeq" id="WP_204057102.1">
    <property type="nucleotide sequence ID" value="NZ_BAAAGP010000004.1"/>
</dbReference>
<keyword evidence="3" id="KW-1185">Reference proteome</keyword>
<comment type="caution">
    <text evidence="2">The sequence shown here is derived from an EMBL/GenBank/DDBJ whole genome shotgun (WGS) entry which is preliminary data.</text>
</comment>
<gene>
    <name evidence="2" type="ORF">Mco01_25850</name>
</gene>
<dbReference type="Pfam" id="PF04149">
    <property type="entry name" value="DUF397"/>
    <property type="match status" value="1"/>
</dbReference>
<accession>A0ABQ4FXU2</accession>
<feature type="domain" description="DUF397" evidence="1">
    <location>
        <begin position="12"/>
        <end position="63"/>
    </location>
</feature>
<organism evidence="2 3">
    <name type="scientific">Microbispora corallina</name>
    <dbReference type="NCBI Taxonomy" id="83302"/>
    <lineage>
        <taxon>Bacteria</taxon>
        <taxon>Bacillati</taxon>
        <taxon>Actinomycetota</taxon>
        <taxon>Actinomycetes</taxon>
        <taxon>Streptosporangiales</taxon>
        <taxon>Streptosporangiaceae</taxon>
        <taxon>Microbispora</taxon>
    </lineage>
</organism>
<dbReference type="InterPro" id="IPR007278">
    <property type="entry name" value="DUF397"/>
</dbReference>
<evidence type="ECO:0000259" key="1">
    <source>
        <dbReference type="Pfam" id="PF04149"/>
    </source>
</evidence>
<protein>
    <submittedName>
        <fullName evidence="2">DUF397 domain-containing protein</fullName>
    </submittedName>
</protein>
<evidence type="ECO:0000313" key="3">
    <source>
        <dbReference type="Proteomes" id="UP000603904"/>
    </source>
</evidence>
<reference evidence="2 3" key="1">
    <citation type="submission" date="2021-01" db="EMBL/GenBank/DDBJ databases">
        <title>Whole genome shotgun sequence of Microbispora corallina NBRC 16416.</title>
        <authorList>
            <person name="Komaki H."/>
            <person name="Tamura T."/>
        </authorList>
    </citation>
    <scope>NUCLEOTIDE SEQUENCE [LARGE SCALE GENOMIC DNA]</scope>
    <source>
        <strain evidence="2 3">NBRC 16416</strain>
    </source>
</reference>
<evidence type="ECO:0000313" key="2">
    <source>
        <dbReference type="EMBL" id="GIH39585.1"/>
    </source>
</evidence>
<dbReference type="Proteomes" id="UP000603904">
    <property type="component" value="Unassembled WGS sequence"/>
</dbReference>
<name>A0ABQ4FXU2_9ACTN</name>
<proteinExistence type="predicted"/>
<dbReference type="EMBL" id="BOOC01000009">
    <property type="protein sequence ID" value="GIH39585.1"/>
    <property type="molecule type" value="Genomic_DNA"/>
</dbReference>
<sequence length="70" mass="7440">MESPKGAPTSSLKWRISSHCNGGSCVQVAFGDNEVALRDSKDASGPVLSFSASEWRAFLKAAKSGELERP</sequence>